<comment type="caution">
    <text evidence="1">The sequence shown here is derived from an EMBL/GenBank/DDBJ whole genome shotgun (WGS) entry which is preliminary data.</text>
</comment>
<dbReference type="Proteomes" id="UP000034504">
    <property type="component" value="Unassembled WGS sequence"/>
</dbReference>
<organism evidence="1 2">
    <name type="scientific">candidate division WWE3 bacterium GW2011_GWC2_44_9</name>
    <dbReference type="NCBI Taxonomy" id="1619125"/>
    <lineage>
        <taxon>Bacteria</taxon>
        <taxon>Katanobacteria</taxon>
    </lineage>
</organism>
<feature type="non-terminal residue" evidence="1">
    <location>
        <position position="1"/>
    </location>
</feature>
<name>A0A0G1KLX0_UNCKA</name>
<sequence>LEEYMLDLVKTILCVTIPVQRGCFRCQNLNGLEDDDSKSDIDLLVEFSVTPSLMKHVGVEYELSENLFNNRKVDLITKRSINKDIAPNITKDFTTLYEKR</sequence>
<dbReference type="EMBL" id="LCJU01000019">
    <property type="protein sequence ID" value="KKT84500.1"/>
    <property type="molecule type" value="Genomic_DNA"/>
</dbReference>
<accession>A0A0G1KLX0</accession>
<gene>
    <name evidence="1" type="ORF">UW82_C0019G0001</name>
</gene>
<dbReference type="AlphaFoldDB" id="A0A0G1KLX0"/>
<dbReference type="InterPro" id="IPR043519">
    <property type="entry name" value="NT_sf"/>
</dbReference>
<dbReference type="Gene3D" id="3.30.460.10">
    <property type="entry name" value="Beta Polymerase, domain 2"/>
    <property type="match status" value="1"/>
</dbReference>
<evidence type="ECO:0000313" key="1">
    <source>
        <dbReference type="EMBL" id="KKT84500.1"/>
    </source>
</evidence>
<evidence type="ECO:0008006" key="3">
    <source>
        <dbReference type="Google" id="ProtNLM"/>
    </source>
</evidence>
<proteinExistence type="predicted"/>
<dbReference type="SUPFAM" id="SSF81301">
    <property type="entry name" value="Nucleotidyltransferase"/>
    <property type="match status" value="1"/>
</dbReference>
<protein>
    <recommendedName>
        <fullName evidence="3">Polymerase nucleotidyl transferase domain-containing protein</fullName>
    </recommendedName>
</protein>
<evidence type="ECO:0000313" key="2">
    <source>
        <dbReference type="Proteomes" id="UP000034504"/>
    </source>
</evidence>
<reference evidence="1 2" key="1">
    <citation type="journal article" date="2015" name="Nature">
        <title>rRNA introns, odd ribosomes, and small enigmatic genomes across a large radiation of phyla.</title>
        <authorList>
            <person name="Brown C.T."/>
            <person name="Hug L.A."/>
            <person name="Thomas B.C."/>
            <person name="Sharon I."/>
            <person name="Castelle C.J."/>
            <person name="Singh A."/>
            <person name="Wilkins M.J."/>
            <person name="Williams K.H."/>
            <person name="Banfield J.F."/>
        </authorList>
    </citation>
    <scope>NUCLEOTIDE SEQUENCE [LARGE SCALE GENOMIC DNA]</scope>
</reference>